<reference evidence="1 2" key="1">
    <citation type="submission" date="2018-07" db="EMBL/GenBank/DDBJ databases">
        <title>Draft genome of the type strain Streptomyces armeniacus ATCC 15676.</title>
        <authorList>
            <person name="Labana P."/>
            <person name="Gosse J.T."/>
            <person name="Boddy C.N."/>
        </authorList>
    </citation>
    <scope>NUCLEOTIDE SEQUENCE [LARGE SCALE GENOMIC DNA]</scope>
    <source>
        <strain evidence="1 2">ATCC 15676</strain>
    </source>
</reference>
<dbReference type="RefSeq" id="WP_208880813.1">
    <property type="nucleotide sequence ID" value="NZ_CP031320.1"/>
</dbReference>
<accession>A0A345Y0Z1</accession>
<sequence>MDAARLIEATRHALAQCKSLPEIVAEAWQAQALVEAVGTRLAVSGPPVVRAEAVGLSEAGKRGCGSLHLPGQSTGDIRAARLSAIRDPRCVLLQLGGLLGESGVALVGVAVAAEEEGLYWQCIEAIDAADESGDRVAGILRRLALPERGGAPGD</sequence>
<dbReference type="Pfam" id="PF19594">
    <property type="entry name" value="DUF6099"/>
    <property type="match status" value="1"/>
</dbReference>
<dbReference type="KEGG" id="sarm:DVA86_22320"/>
<dbReference type="EMBL" id="CP031320">
    <property type="protein sequence ID" value="AXK37557.1"/>
    <property type="molecule type" value="Genomic_DNA"/>
</dbReference>
<name>A0A345Y0Z1_9ACTN</name>
<dbReference type="Proteomes" id="UP000254425">
    <property type="component" value="Chromosome"/>
</dbReference>
<protein>
    <submittedName>
        <fullName evidence="1">Uncharacterized protein</fullName>
    </submittedName>
</protein>
<gene>
    <name evidence="1" type="ORF">DVA86_22320</name>
</gene>
<organism evidence="1 2">
    <name type="scientific">Streptomyces armeniacus</name>
    <dbReference type="NCBI Taxonomy" id="83291"/>
    <lineage>
        <taxon>Bacteria</taxon>
        <taxon>Bacillati</taxon>
        <taxon>Actinomycetota</taxon>
        <taxon>Actinomycetes</taxon>
        <taxon>Kitasatosporales</taxon>
        <taxon>Streptomycetaceae</taxon>
        <taxon>Streptomyces</taxon>
    </lineage>
</organism>
<dbReference type="AlphaFoldDB" id="A0A345Y0Z1"/>
<dbReference type="InterPro" id="IPR046081">
    <property type="entry name" value="DUF6099"/>
</dbReference>
<proteinExistence type="predicted"/>
<evidence type="ECO:0000313" key="1">
    <source>
        <dbReference type="EMBL" id="AXK37557.1"/>
    </source>
</evidence>
<keyword evidence="2" id="KW-1185">Reference proteome</keyword>
<evidence type="ECO:0000313" key="2">
    <source>
        <dbReference type="Proteomes" id="UP000254425"/>
    </source>
</evidence>